<dbReference type="PANTHER" id="PTHR47293:SF15">
    <property type="entry name" value="JACALIN-RELATED LECTIN 19"/>
    <property type="match status" value="1"/>
</dbReference>
<dbReference type="InterPro" id="IPR036404">
    <property type="entry name" value="Jacalin-like_lectin_dom_sf"/>
</dbReference>
<feature type="domain" description="Jacalin-type lectin" evidence="2">
    <location>
        <begin position="231"/>
        <end position="372"/>
    </location>
</feature>
<dbReference type="Pfam" id="PF01419">
    <property type="entry name" value="Jacalin"/>
    <property type="match status" value="3"/>
</dbReference>
<evidence type="ECO:0000256" key="1">
    <source>
        <dbReference type="SAM" id="MobiDB-lite"/>
    </source>
</evidence>
<dbReference type="SMART" id="SM00915">
    <property type="entry name" value="Jacalin"/>
    <property type="match status" value="3"/>
</dbReference>
<organism evidence="3 4">
    <name type="scientific">Phytophthora cactorum</name>
    <dbReference type="NCBI Taxonomy" id="29920"/>
    <lineage>
        <taxon>Eukaryota</taxon>
        <taxon>Sar</taxon>
        <taxon>Stramenopiles</taxon>
        <taxon>Oomycota</taxon>
        <taxon>Peronosporomycetes</taxon>
        <taxon>Peronosporales</taxon>
        <taxon>Peronosporaceae</taxon>
        <taxon>Phytophthora</taxon>
    </lineage>
</organism>
<dbReference type="Proteomes" id="UP000736787">
    <property type="component" value="Unassembled WGS sequence"/>
</dbReference>
<dbReference type="PROSITE" id="PS51752">
    <property type="entry name" value="JACALIN_LECTIN"/>
    <property type="match status" value="3"/>
</dbReference>
<accession>A0A8T1C863</accession>
<dbReference type="EMBL" id="RCMK01000675">
    <property type="protein sequence ID" value="KAG2916735.1"/>
    <property type="molecule type" value="Genomic_DNA"/>
</dbReference>
<dbReference type="CDD" id="cd09615">
    <property type="entry name" value="Jacalin_EEP"/>
    <property type="match status" value="2"/>
</dbReference>
<evidence type="ECO:0000313" key="3">
    <source>
        <dbReference type="EMBL" id="KAG2916735.1"/>
    </source>
</evidence>
<comment type="caution">
    <text evidence="3">The sequence shown here is derived from an EMBL/GenBank/DDBJ whole genome shotgun (WGS) entry which is preliminary data.</text>
</comment>
<evidence type="ECO:0000259" key="2">
    <source>
        <dbReference type="PROSITE" id="PS51752"/>
    </source>
</evidence>
<evidence type="ECO:0000313" key="4">
    <source>
        <dbReference type="Proteomes" id="UP000736787"/>
    </source>
</evidence>
<feature type="domain" description="Jacalin-type lectin" evidence="2">
    <location>
        <begin position="51"/>
        <end position="192"/>
    </location>
</feature>
<proteinExistence type="predicted"/>
<dbReference type="PANTHER" id="PTHR47293">
    <property type="entry name" value="JACALIN-RELATED LECTIN 3"/>
    <property type="match status" value="1"/>
</dbReference>
<dbReference type="InterPro" id="IPR001229">
    <property type="entry name" value="Jacalin-like_lectin_dom"/>
</dbReference>
<sequence>MHNKPLRILPSTVVADPSFRVMTWITETAIHLVTHLLIVNALGVFSDPSVVQLSESFGGPHGKDFSDENDVSAGQIIGSITLHVGKRCHGLELQVAAPVAQTFTHGGDGGTLNTLTLNADEYITSMEAHWGKHKGHTRIFYLSFGTSDGKSVSGGSMTDSKSTVTAPEGFQLGGFFGRQGDELDLLGAIWTRIEAVTAAPVVDSPGTVAPADIQDPVTKPPGSTKIGRRATLLSESFGGPHGDQFSDQSSVKSGQKVKSLTLHIGNRCHGLELQIAEPVAASFAHGGEGGNYKTLTLREDEYITSMEAHWGKKDDRTRIFYLSFGTNFGITVSGGTKTDTKNSVSAPVGYQLGGFFGRDGDEIDLIGVVWSSIEVVEETPVSAVSADEDIQLSEVFGGPHGIAFSDINSIKLSQTVSTIALRTGDRCHGLSLGISSPKDAMFSHGGDGGKENTLTLAPGEYITSMEAHWGKKNGHTRIFHLTFTTNAGHSIAGGGTTDDKSIVTAPEGFQLSGFHGRSESEIDQLGVIWTRIGAKDIELMDMPGSDNGTNGTSIRNWVGPNVGNPSDTACYRKSVGFGSGDVCPLGYGNDDDDCLAQCPLSYPVRCYAECIPQNDDCALEIMTKIGSVVVVAFNIATLNVFGEIMALYKTTKWAITCAANIISVVRSLIYFLRYQQTTAPQGDTEVLLTVAYQSDVVLIDLPVAVCACLGLPIPKKAQYADAALSIVEGIVKQAITNGDEILSSGKNALNLLTGSSVLNDSSTTVDELQDLINKKSSCGWELKRLTDRVVYAVNDVRNNTPNAAVNDIRVTVYSSAIVLNDIPTVTNNCMGELLATKTMSAAYETRYLLRKTFGVIIDQVIEKASTDMGASVAEDEYLLEVSNMGLVALSTVDPTGIAYMASQFVQPICGPTAYLGEIDDGTLHDALSLTTVDEAFEGSYGSWTKVGDGVVRLIFKSTDTEDVTVVIHSGGDDYANVDVNAGETVTWESTISELHDKNMYLDRWRPGLSGLPASGGGSLLLWIPRASEGGHITMSIFYGTKLLKLNCFFLIDSYKEDSRKVANAEMVNKAKQASGSAQLSATTFEVLQSTTTGANVCKRELKLDEKFIWTETDQDTIMW</sequence>
<gene>
    <name evidence="3" type="ORF">PC117_g17646</name>
</gene>
<feature type="domain" description="Jacalin-type lectin" evidence="2">
    <location>
        <begin position="390"/>
        <end position="531"/>
    </location>
</feature>
<reference evidence="3" key="1">
    <citation type="submission" date="2018-10" db="EMBL/GenBank/DDBJ databases">
        <title>Effector identification in a new, highly contiguous assembly of the strawberry crown rot pathogen Phytophthora cactorum.</title>
        <authorList>
            <person name="Armitage A.D."/>
            <person name="Nellist C.F."/>
            <person name="Bates H."/>
            <person name="Vickerstaff R.J."/>
            <person name="Harrison R.J."/>
        </authorList>
    </citation>
    <scope>NUCLEOTIDE SEQUENCE</scope>
    <source>
        <strain evidence="3">4040</strain>
    </source>
</reference>
<dbReference type="VEuPathDB" id="FungiDB:PC110_g21553"/>
<dbReference type="SUPFAM" id="SSF51101">
    <property type="entry name" value="Mannose-binding lectins"/>
    <property type="match status" value="3"/>
</dbReference>
<dbReference type="Gene3D" id="2.100.10.30">
    <property type="entry name" value="Jacalin-like lectin domain"/>
    <property type="match status" value="3"/>
</dbReference>
<protein>
    <recommendedName>
        <fullName evidence="2">Jacalin-type lectin domain-containing protein</fullName>
    </recommendedName>
</protein>
<dbReference type="AlphaFoldDB" id="A0A8T1C863"/>
<feature type="region of interest" description="Disordered" evidence="1">
    <location>
        <begin position="207"/>
        <end position="226"/>
    </location>
</feature>
<name>A0A8T1C863_9STRA</name>